<dbReference type="Gene3D" id="2.60.120.10">
    <property type="entry name" value="Jelly Rolls"/>
    <property type="match status" value="1"/>
</dbReference>
<dbReference type="Pfam" id="PF00027">
    <property type="entry name" value="cNMP_binding"/>
    <property type="match status" value="1"/>
</dbReference>
<evidence type="ECO:0000256" key="2">
    <source>
        <dbReference type="ARBA" id="ARBA00023125"/>
    </source>
</evidence>
<dbReference type="InterPro" id="IPR036390">
    <property type="entry name" value="WH_DNA-bd_sf"/>
</dbReference>
<evidence type="ECO:0000259" key="4">
    <source>
        <dbReference type="PROSITE" id="PS50042"/>
    </source>
</evidence>
<dbReference type="GO" id="GO:0005829">
    <property type="term" value="C:cytosol"/>
    <property type="evidence" value="ECO:0007669"/>
    <property type="project" value="TreeGrafter"/>
</dbReference>
<dbReference type="PROSITE" id="PS50042">
    <property type="entry name" value="CNMP_BINDING_3"/>
    <property type="match status" value="1"/>
</dbReference>
<dbReference type="GO" id="GO:0003677">
    <property type="term" value="F:DNA binding"/>
    <property type="evidence" value="ECO:0007669"/>
    <property type="project" value="UniProtKB-KW"/>
</dbReference>
<dbReference type="SMART" id="SM00419">
    <property type="entry name" value="HTH_CRP"/>
    <property type="match status" value="1"/>
</dbReference>
<dbReference type="PROSITE" id="PS00519">
    <property type="entry name" value="HTH_ASNC_1"/>
    <property type="match status" value="1"/>
</dbReference>
<dbReference type="InterPro" id="IPR018490">
    <property type="entry name" value="cNMP-bd_dom_sf"/>
</dbReference>
<reference evidence="6" key="1">
    <citation type="submission" date="2018-06" db="EMBL/GenBank/DDBJ databases">
        <authorList>
            <person name="Zhirakovskaya E."/>
        </authorList>
    </citation>
    <scope>NUCLEOTIDE SEQUENCE</scope>
</reference>
<dbReference type="InterPro" id="IPR012318">
    <property type="entry name" value="HTH_CRP"/>
</dbReference>
<accession>A0A3B0U389</accession>
<organism evidence="6">
    <name type="scientific">hydrothermal vent metagenome</name>
    <dbReference type="NCBI Taxonomy" id="652676"/>
    <lineage>
        <taxon>unclassified sequences</taxon>
        <taxon>metagenomes</taxon>
        <taxon>ecological metagenomes</taxon>
    </lineage>
</organism>
<dbReference type="Pfam" id="PF13545">
    <property type="entry name" value="HTH_Crp_2"/>
    <property type="match status" value="1"/>
</dbReference>
<keyword evidence="2" id="KW-0238">DNA-binding</keyword>
<dbReference type="Gene3D" id="1.10.10.10">
    <property type="entry name" value="Winged helix-like DNA-binding domain superfamily/Winged helix DNA-binding domain"/>
    <property type="match status" value="1"/>
</dbReference>
<name>A0A3B0U389_9ZZZZ</name>
<gene>
    <name evidence="6" type="ORF">MNBD_ALPHA12-2273</name>
</gene>
<feature type="domain" description="HTH crp-type" evidence="5">
    <location>
        <begin position="145"/>
        <end position="208"/>
    </location>
</feature>
<proteinExistence type="predicted"/>
<dbReference type="PANTHER" id="PTHR24567:SF74">
    <property type="entry name" value="HTH-TYPE TRANSCRIPTIONAL REGULATOR ARCR"/>
    <property type="match status" value="1"/>
</dbReference>
<dbReference type="InterPro" id="IPR036388">
    <property type="entry name" value="WH-like_DNA-bd_sf"/>
</dbReference>
<dbReference type="InterPro" id="IPR050397">
    <property type="entry name" value="Env_Response_Regulators"/>
</dbReference>
<dbReference type="SUPFAM" id="SSF46785">
    <property type="entry name" value="Winged helix' DNA-binding domain"/>
    <property type="match status" value="1"/>
</dbReference>
<dbReference type="InterPro" id="IPR000595">
    <property type="entry name" value="cNMP-bd_dom"/>
</dbReference>
<dbReference type="PANTHER" id="PTHR24567">
    <property type="entry name" value="CRP FAMILY TRANSCRIPTIONAL REGULATORY PROTEIN"/>
    <property type="match status" value="1"/>
</dbReference>
<dbReference type="InterPro" id="IPR014710">
    <property type="entry name" value="RmlC-like_jellyroll"/>
</dbReference>
<dbReference type="SUPFAM" id="SSF51206">
    <property type="entry name" value="cAMP-binding domain-like"/>
    <property type="match status" value="1"/>
</dbReference>
<evidence type="ECO:0000313" key="6">
    <source>
        <dbReference type="EMBL" id="VAW23440.1"/>
    </source>
</evidence>
<dbReference type="CDD" id="cd00038">
    <property type="entry name" value="CAP_ED"/>
    <property type="match status" value="1"/>
</dbReference>
<dbReference type="InterPro" id="IPR019885">
    <property type="entry name" value="Tscrpt_reg_HTH_AsnC-type_CS"/>
</dbReference>
<dbReference type="PROSITE" id="PS51063">
    <property type="entry name" value="HTH_CRP_2"/>
    <property type="match status" value="1"/>
</dbReference>
<dbReference type="AlphaFoldDB" id="A0A3B0U389"/>
<feature type="domain" description="Cyclic nucleotide-binding" evidence="4">
    <location>
        <begin position="24"/>
        <end position="131"/>
    </location>
</feature>
<evidence type="ECO:0000259" key="5">
    <source>
        <dbReference type="PROSITE" id="PS51063"/>
    </source>
</evidence>
<dbReference type="EMBL" id="UOEO01000236">
    <property type="protein sequence ID" value="VAW23440.1"/>
    <property type="molecule type" value="Genomic_DNA"/>
</dbReference>
<sequence length="215" mass="23396">MSNWTIGALGLEDIDKEAREKLGALKPTILPAGHILFRPGDAVSGFVMALSGRLGVYLTGANGRELLLYSVVPGQTCVQTTLGLLGEQYYTGEAIAETDISVVLVPKSMFMELMANSSGFRTFVFKAFADRLQTVMRVLEKVAFVTIEARLARCLLERADNRVVRATHQELAVMIGTSREVVSRRIEVLVRKGIVKAQRGMIELADAGALKKLAG</sequence>
<protein>
    <submittedName>
        <fullName evidence="6">Transcriptional regulator, Crp/Fnr family</fullName>
    </submittedName>
</protein>
<evidence type="ECO:0000256" key="1">
    <source>
        <dbReference type="ARBA" id="ARBA00023015"/>
    </source>
</evidence>
<keyword evidence="3" id="KW-0804">Transcription</keyword>
<dbReference type="GO" id="GO:0003700">
    <property type="term" value="F:DNA-binding transcription factor activity"/>
    <property type="evidence" value="ECO:0007669"/>
    <property type="project" value="TreeGrafter"/>
</dbReference>
<keyword evidence="1" id="KW-0805">Transcription regulation</keyword>
<evidence type="ECO:0000256" key="3">
    <source>
        <dbReference type="ARBA" id="ARBA00023163"/>
    </source>
</evidence>